<dbReference type="PANTHER" id="PTHR16110:SF1">
    <property type="entry name" value="TBC1 DOMAIN FAMILY MEMBER 19"/>
    <property type="match status" value="1"/>
</dbReference>
<dbReference type="PANTHER" id="PTHR16110">
    <property type="entry name" value="TBC1 DOMAIN FAMILY MEMBER 19"/>
    <property type="match status" value="1"/>
</dbReference>
<keyword evidence="2" id="KW-1185">Reference proteome</keyword>
<evidence type="ECO:0000313" key="1">
    <source>
        <dbReference type="EMBL" id="CAG9563394.1"/>
    </source>
</evidence>
<dbReference type="EMBL" id="CAKASE010000049">
    <property type="protein sequence ID" value="CAG9563394.1"/>
    <property type="molecule type" value="Genomic_DNA"/>
</dbReference>
<dbReference type="AlphaFoldDB" id="A0A8J2W143"/>
<proteinExistence type="predicted"/>
<accession>A0A8J2W143</accession>
<sequence>MEIIKDDAIHNTAMKLAEELKNLSIYKSIYSDVQKLVSSPNVNKEDFKQSLQQAMKEKGLHTKLRNTVFHWVRTQGKQSRKIYVEWSNGEPLLGVNPNMPSTVPGFATLEAERIGLGERVSALGYAPVIQEFLKKGSPQCLRAKLWSQVLGAEVKQQQITYFNQLQKSVLEVDLMIDKLIFKDV</sequence>
<protein>
    <submittedName>
        <fullName evidence="1">(African queen) hypothetical protein</fullName>
    </submittedName>
</protein>
<comment type="caution">
    <text evidence="1">The sequence shown here is derived from an EMBL/GenBank/DDBJ whole genome shotgun (WGS) entry which is preliminary data.</text>
</comment>
<reference evidence="1" key="1">
    <citation type="submission" date="2021-09" db="EMBL/GenBank/DDBJ databases">
        <authorList>
            <person name="Martin H S."/>
        </authorList>
    </citation>
    <scope>NUCLEOTIDE SEQUENCE</scope>
</reference>
<organism evidence="1 2">
    <name type="scientific">Danaus chrysippus</name>
    <name type="common">African queen</name>
    <dbReference type="NCBI Taxonomy" id="151541"/>
    <lineage>
        <taxon>Eukaryota</taxon>
        <taxon>Metazoa</taxon>
        <taxon>Ecdysozoa</taxon>
        <taxon>Arthropoda</taxon>
        <taxon>Hexapoda</taxon>
        <taxon>Insecta</taxon>
        <taxon>Pterygota</taxon>
        <taxon>Neoptera</taxon>
        <taxon>Endopterygota</taxon>
        <taxon>Lepidoptera</taxon>
        <taxon>Glossata</taxon>
        <taxon>Ditrysia</taxon>
        <taxon>Papilionoidea</taxon>
        <taxon>Nymphalidae</taxon>
        <taxon>Danainae</taxon>
        <taxon>Danaini</taxon>
        <taxon>Danaina</taxon>
        <taxon>Danaus</taxon>
        <taxon>Anosia</taxon>
    </lineage>
</organism>
<evidence type="ECO:0000313" key="2">
    <source>
        <dbReference type="Proteomes" id="UP000789524"/>
    </source>
</evidence>
<dbReference type="InterPro" id="IPR042507">
    <property type="entry name" value="TBC1D19"/>
</dbReference>
<dbReference type="Proteomes" id="UP000789524">
    <property type="component" value="Unassembled WGS sequence"/>
</dbReference>
<dbReference type="OrthoDB" id="10249775at2759"/>
<name>A0A8J2W143_9NEOP</name>
<gene>
    <name evidence="1" type="ORF">DCHRY22_LOCUS4537</name>
</gene>